<evidence type="ECO:0000313" key="2">
    <source>
        <dbReference type="Proteomes" id="UP000316253"/>
    </source>
</evidence>
<organism evidence="1 2">
    <name type="scientific">Candidatus Berkelbacteria bacterium Gr01-1014_85</name>
    <dbReference type="NCBI Taxonomy" id="2017150"/>
    <lineage>
        <taxon>Bacteria</taxon>
        <taxon>Candidatus Berkelbacteria</taxon>
    </lineage>
</organism>
<name>A0A554JAQ1_9BACT</name>
<gene>
    <name evidence="1" type="ORF">CEO22_478</name>
</gene>
<proteinExistence type="predicted"/>
<dbReference type="EMBL" id="VMFD01000043">
    <property type="protein sequence ID" value="TSC65435.1"/>
    <property type="molecule type" value="Genomic_DNA"/>
</dbReference>
<protein>
    <submittedName>
        <fullName evidence="1">Uncharacterized protein</fullName>
    </submittedName>
</protein>
<reference evidence="1 2" key="1">
    <citation type="submission" date="2017-08" db="EMBL/GenBank/DDBJ databases">
        <title>Mechanisms for carbon and nitrogen cycling indicate functional differentiation within the Candidate Phyla Radiation.</title>
        <authorList>
            <person name="Danczak R.E."/>
            <person name="Johnston M.D."/>
            <person name="Kenah C."/>
            <person name="Slattery M."/>
            <person name="Wrighton K.C."/>
            <person name="Wilkins M.J."/>
        </authorList>
    </citation>
    <scope>NUCLEOTIDE SEQUENCE [LARGE SCALE GENOMIC DNA]</scope>
    <source>
        <strain evidence="1">Gr01-1014_85</strain>
    </source>
</reference>
<comment type="caution">
    <text evidence="1">The sequence shown here is derived from an EMBL/GenBank/DDBJ whole genome shotgun (WGS) entry which is preliminary data.</text>
</comment>
<dbReference type="Proteomes" id="UP000316253">
    <property type="component" value="Unassembled WGS sequence"/>
</dbReference>
<evidence type="ECO:0000313" key="1">
    <source>
        <dbReference type="EMBL" id="TSC65435.1"/>
    </source>
</evidence>
<feature type="non-terminal residue" evidence="1">
    <location>
        <position position="1"/>
    </location>
</feature>
<accession>A0A554JAQ1</accession>
<dbReference type="AlphaFoldDB" id="A0A554JAQ1"/>
<sequence length="182" mass="19810">FGTNKDRFDRSATDNLIAIGQFSAQPDTISNNATGGPLQINLEEYRWLITKRTYNDPLNSTIGCEPISSTKLINYGQENTVFDSGPLAIPNNHQRNCLSTHQAADEDDSKSSWIAVWDLKVHKLDQFNNDECTNAFFKGGGFFGNVMGSIFCGMIGTMTGWAASAAGFSIDLVIDALGLQSS</sequence>